<evidence type="ECO:0000313" key="2">
    <source>
        <dbReference type="Proteomes" id="UP001324427"/>
    </source>
</evidence>
<keyword evidence="2" id="KW-1185">Reference proteome</keyword>
<dbReference type="AlphaFoldDB" id="A0AAV9JXV5"/>
<dbReference type="EMBL" id="JAVFHQ010000001">
    <property type="protein sequence ID" value="KAK4550621.1"/>
    <property type="molecule type" value="Genomic_DNA"/>
</dbReference>
<evidence type="ECO:0000313" key="1">
    <source>
        <dbReference type="EMBL" id="KAK4550621.1"/>
    </source>
</evidence>
<name>A0AAV9JXV5_9PEZI</name>
<comment type="caution">
    <text evidence="1">The sequence shown here is derived from an EMBL/GenBank/DDBJ whole genome shotgun (WGS) entry which is preliminary data.</text>
</comment>
<sequence>MMNWFTQLSLTRRVKDDHSTCTTDKPLPATPENKDTVDFMCTFVCCQDVKVDNSTNLFKPRQVVVEKRVLASIPGKCDYFTAMTFIENEAFKVFNTQAGSNGAGVGVEAVNVDMSKMWRSEALVKSGKKGLKDGGVGLDRDNWEAALRLLRKPGENWQMLVAFHERTVVDTHKKESVKWPNCSVQ</sequence>
<protein>
    <submittedName>
        <fullName evidence="1">Uncharacterized protein</fullName>
    </submittedName>
</protein>
<proteinExistence type="predicted"/>
<reference evidence="1 2" key="1">
    <citation type="submission" date="2021-11" db="EMBL/GenBank/DDBJ databases">
        <title>Black yeast isolated from Biological Soil Crust.</title>
        <authorList>
            <person name="Kurbessoian T."/>
        </authorList>
    </citation>
    <scope>NUCLEOTIDE SEQUENCE [LARGE SCALE GENOMIC DNA]</scope>
    <source>
        <strain evidence="1 2">CCFEE 5522</strain>
    </source>
</reference>
<gene>
    <name evidence="1" type="ORF">LTR36_000200</name>
</gene>
<accession>A0AAV9JXV5</accession>
<organism evidence="1 2">
    <name type="scientific">Oleoguttula mirabilis</name>
    <dbReference type="NCBI Taxonomy" id="1507867"/>
    <lineage>
        <taxon>Eukaryota</taxon>
        <taxon>Fungi</taxon>
        <taxon>Dikarya</taxon>
        <taxon>Ascomycota</taxon>
        <taxon>Pezizomycotina</taxon>
        <taxon>Dothideomycetes</taxon>
        <taxon>Dothideomycetidae</taxon>
        <taxon>Mycosphaerellales</taxon>
        <taxon>Teratosphaeriaceae</taxon>
        <taxon>Oleoguttula</taxon>
    </lineage>
</organism>
<dbReference type="Proteomes" id="UP001324427">
    <property type="component" value="Unassembled WGS sequence"/>
</dbReference>